<evidence type="ECO:0000313" key="2">
    <source>
        <dbReference type="EMBL" id="CAA6805519.1"/>
    </source>
</evidence>
<feature type="transmembrane region" description="Helical" evidence="1">
    <location>
        <begin position="353"/>
        <end position="373"/>
    </location>
</feature>
<reference evidence="2" key="1">
    <citation type="submission" date="2020-01" db="EMBL/GenBank/DDBJ databases">
        <authorList>
            <person name="Meier V. D."/>
            <person name="Meier V D."/>
        </authorList>
    </citation>
    <scope>NUCLEOTIDE SEQUENCE</scope>
    <source>
        <strain evidence="2">HLG_WM_MAG_10</strain>
    </source>
</reference>
<dbReference type="EMBL" id="CACVAQ010000109">
    <property type="protein sequence ID" value="CAA6805519.1"/>
    <property type="molecule type" value="Genomic_DNA"/>
</dbReference>
<evidence type="ECO:0000256" key="1">
    <source>
        <dbReference type="SAM" id="Phobius"/>
    </source>
</evidence>
<dbReference type="Pfam" id="PF18937">
    <property type="entry name" value="DUF5685"/>
    <property type="match status" value="1"/>
</dbReference>
<sequence length="464" mass="53535">MFGLMYPQNSCSTKKNDVDYLYHRKHYCGTCKAIGQNYNQQSRLMLNFDTVFLSELLSRLELEDLNQWDENLQAVNTCFSMPTEKLPFALEYAASASVLLGVLKIEDNLQDEDRFRWKVAKRVYTTPFQKAMEQFKTWGIDTIYIQDWIQQQNEREQAPSSYKSIEKSLDYYAEATAKITAYVFQQGGLRLKHKTDLYQLGYSFGQLMYILDAFEDYEQDLFKGRFNPLAHPSSESVSLHGTQLEQVRSIILSLESEIQNSIQELSIGSVEKDIYCSRLRSNLALRLYKDRVVPKTIKEQISLRWAAAKAFAKLITCQPNTWFRQVNYYVIVVAVFINPQTKTYLPAEGKLQVAGWALFITTVMAGIGITGVIRKNQKERKAEKRKERGFKRLKRRVKNIFSRNNNCCSSCCSSCCNDCCSDCCSSLLDWMCREENLLISLLVIIGIIFIVTVILIILFFLGLL</sequence>
<dbReference type="InterPro" id="IPR043740">
    <property type="entry name" value="DUF5685"/>
</dbReference>
<keyword evidence="1" id="KW-1133">Transmembrane helix</keyword>
<feature type="transmembrane region" description="Helical" evidence="1">
    <location>
        <begin position="437"/>
        <end position="461"/>
    </location>
</feature>
<protein>
    <submittedName>
        <fullName evidence="2">Uncharacterized protein</fullName>
    </submittedName>
</protein>
<proteinExistence type="predicted"/>
<keyword evidence="1" id="KW-0472">Membrane</keyword>
<accession>A0A6S6SJP4</accession>
<organism evidence="2">
    <name type="scientific">uncultured Aureispira sp</name>
    <dbReference type="NCBI Taxonomy" id="1331704"/>
    <lineage>
        <taxon>Bacteria</taxon>
        <taxon>Pseudomonadati</taxon>
        <taxon>Bacteroidota</taxon>
        <taxon>Saprospiria</taxon>
        <taxon>Saprospirales</taxon>
        <taxon>Saprospiraceae</taxon>
        <taxon>Aureispira</taxon>
        <taxon>environmental samples</taxon>
    </lineage>
</organism>
<dbReference type="AlphaFoldDB" id="A0A6S6SJP4"/>
<name>A0A6S6SJP4_9BACT</name>
<keyword evidence="1" id="KW-0812">Transmembrane</keyword>
<gene>
    <name evidence="2" type="ORF">HELGO_WM33922</name>
</gene>